<dbReference type="Gramene" id="TraesMAC4A03G02168380.1">
    <property type="protein sequence ID" value="TraesMAC4A03G02168380.1.CDS1"/>
    <property type="gene ID" value="TraesMAC4A03G02168380"/>
</dbReference>
<dbReference type="Gramene" id="TraesCS4A03G0895600.1">
    <property type="protein sequence ID" value="TraesCS4A03G0895600.1.CDS1"/>
    <property type="gene ID" value="TraesCS4A03G0895600"/>
</dbReference>
<dbReference type="Gramene" id="TraesCLE_scaffold_080278_01G000200.1">
    <property type="protein sequence ID" value="TraesCLE_scaffold_080278_01G000200.1"/>
    <property type="gene ID" value="TraesCLE_scaffold_080278_01G000200"/>
</dbReference>
<evidence type="ECO:0000313" key="1">
    <source>
        <dbReference type="EnsemblPlants" id="TraesCS4A02G362900.1.cds1"/>
    </source>
</evidence>
<reference evidence="1" key="2">
    <citation type="submission" date="2018-10" db="UniProtKB">
        <authorList>
            <consortium name="EnsemblPlants"/>
        </authorList>
    </citation>
    <scope>IDENTIFICATION</scope>
</reference>
<dbReference type="AlphaFoldDB" id="A0A3B6HZW4"/>
<dbReference type="Gramene" id="TraesWEE_scaffold_152645_01G000200.1">
    <property type="protein sequence ID" value="TraesWEE_scaffold_152645_01G000200.1"/>
    <property type="gene ID" value="TraesWEE_scaffold_152645_01G000200"/>
</dbReference>
<dbReference type="Gramene" id="TraesSYM4A03G02197230.1">
    <property type="protein sequence ID" value="TraesSYM4A03G02197230.1.CDS1"/>
    <property type="gene ID" value="TraesSYM4A03G02197230"/>
</dbReference>
<organism evidence="1">
    <name type="scientific">Triticum aestivum</name>
    <name type="common">Wheat</name>
    <dbReference type="NCBI Taxonomy" id="4565"/>
    <lineage>
        <taxon>Eukaryota</taxon>
        <taxon>Viridiplantae</taxon>
        <taxon>Streptophyta</taxon>
        <taxon>Embryophyta</taxon>
        <taxon>Tracheophyta</taxon>
        <taxon>Spermatophyta</taxon>
        <taxon>Magnoliopsida</taxon>
        <taxon>Liliopsida</taxon>
        <taxon>Poales</taxon>
        <taxon>Poaceae</taxon>
        <taxon>BOP clade</taxon>
        <taxon>Pooideae</taxon>
        <taxon>Triticodae</taxon>
        <taxon>Triticeae</taxon>
        <taxon>Triticinae</taxon>
        <taxon>Triticum</taxon>
    </lineage>
</organism>
<dbReference type="Proteomes" id="UP000019116">
    <property type="component" value="Chromosome 4A"/>
</dbReference>
<name>A0A3B6HZW4_WHEAT</name>
<sequence length="102" mass="11380">MGIFACVTASSAWPPPELSFLTLVNAVLPRFLLLMPLRGQSPNSENNLTRWRQAGLRSRWSSKMLVALRSAKLWQAFYTCSYPCTATHTSNGSTVCRADRCL</sequence>
<reference evidence="1" key="1">
    <citation type="submission" date="2018-08" db="EMBL/GenBank/DDBJ databases">
        <authorList>
            <person name="Rossello M."/>
        </authorList>
    </citation>
    <scope>NUCLEOTIDE SEQUENCE [LARGE SCALE GENOMIC DNA]</scope>
    <source>
        <strain evidence="1">cv. Chinese Spring</strain>
    </source>
</reference>
<protein>
    <submittedName>
        <fullName evidence="1">Uncharacterized protein</fullName>
    </submittedName>
</protein>
<dbReference type="Gramene" id="TraesJAG4A03G02171140.1">
    <property type="protein sequence ID" value="TraesJAG4A03G02171140.1.CDS1"/>
    <property type="gene ID" value="TraesJAG4A03G02171140"/>
</dbReference>
<keyword evidence="2" id="KW-1185">Reference proteome</keyword>
<dbReference type="Gramene" id="TraesCS4A02G362900.1">
    <property type="protein sequence ID" value="TraesCS4A02G362900.1.cds1"/>
    <property type="gene ID" value="TraesCS4A02G362900"/>
</dbReference>
<dbReference type="Gramene" id="TraesNOR4A03G02191860.1">
    <property type="protein sequence ID" value="TraesNOR4A03G02191860.1.CDS1"/>
    <property type="gene ID" value="TraesNOR4A03G02191860"/>
</dbReference>
<evidence type="ECO:0000313" key="2">
    <source>
        <dbReference type="Proteomes" id="UP000019116"/>
    </source>
</evidence>
<accession>A0A3B6HZW4</accession>
<proteinExistence type="predicted"/>
<dbReference type="Gramene" id="TraesLAC4A03G02122830.1">
    <property type="protein sequence ID" value="TraesLAC4A03G02122830.1.CDS1"/>
    <property type="gene ID" value="TraesLAC4A03G02122830"/>
</dbReference>
<dbReference type="OMA" id="RSAKLWQ"/>
<dbReference type="EnsemblPlants" id="TraesCS4A02G362900.1">
    <property type="protein sequence ID" value="TraesCS4A02G362900.1.cds1"/>
    <property type="gene ID" value="TraesCS4A02G362900"/>
</dbReference>
<dbReference type="Gramene" id="TraesARI4A03G02208060.1">
    <property type="protein sequence ID" value="TraesARI4A03G02208060.1.CDS1"/>
    <property type="gene ID" value="TraesARI4A03G02208060"/>
</dbReference>